<evidence type="ECO:0000313" key="7">
    <source>
        <dbReference type="EMBL" id="ANN70193.1"/>
    </source>
</evidence>
<dbReference type="Proteomes" id="UP000091897">
    <property type="component" value="Chromosome"/>
</dbReference>
<dbReference type="InterPro" id="IPR018356">
    <property type="entry name" value="Tscrpt_reg_HTH_DeoR_CS"/>
</dbReference>
<dbReference type="PROSITE" id="PS00894">
    <property type="entry name" value="HTH_DEOR_1"/>
    <property type="match status" value="1"/>
</dbReference>
<evidence type="ECO:0000313" key="6">
    <source>
        <dbReference type="EMBL" id="ANN65159.1"/>
    </source>
</evidence>
<dbReference type="EMBL" id="CP016171">
    <property type="protein sequence ID" value="ANN70193.1"/>
    <property type="molecule type" value="Genomic_DNA"/>
</dbReference>
<dbReference type="RefSeq" id="WP_066343468.1">
    <property type="nucleotide sequence ID" value="NZ_CBCSFJ010000031.1"/>
</dbReference>
<dbReference type="STRING" id="463025.BAU08_01470"/>
<dbReference type="SMART" id="SM00420">
    <property type="entry name" value="HTH_DEOR"/>
    <property type="match status" value="1"/>
</dbReference>
<dbReference type="PRINTS" id="PR00037">
    <property type="entry name" value="HTHLACR"/>
</dbReference>
<dbReference type="InterPro" id="IPR014036">
    <property type="entry name" value="DeoR-like_C"/>
</dbReference>
<keyword evidence="4" id="KW-0804">Transcription</keyword>
<feature type="domain" description="HTH deoR-type" evidence="5">
    <location>
        <begin position="3"/>
        <end position="58"/>
    </location>
</feature>
<dbReference type="EMBL" id="CP016170">
    <property type="protein sequence ID" value="ANN65159.1"/>
    <property type="molecule type" value="Genomic_DNA"/>
</dbReference>
<dbReference type="InterPro" id="IPR001034">
    <property type="entry name" value="DeoR_HTH"/>
</dbReference>
<dbReference type="SMART" id="SM01134">
    <property type="entry name" value="DeoRC"/>
    <property type="match status" value="1"/>
</dbReference>
<dbReference type="KEGG" id="bbro:BAU06_01480"/>
<dbReference type="Pfam" id="PF00455">
    <property type="entry name" value="DeoRC"/>
    <property type="match status" value="1"/>
</dbReference>
<evidence type="ECO:0000256" key="2">
    <source>
        <dbReference type="ARBA" id="ARBA00023015"/>
    </source>
</evidence>
<keyword evidence="8" id="KW-1185">Reference proteome</keyword>
<dbReference type="PANTHER" id="PTHR30363">
    <property type="entry name" value="HTH-TYPE TRANSCRIPTIONAL REGULATOR SRLR-RELATED"/>
    <property type="match status" value="1"/>
</dbReference>
<dbReference type="Gene3D" id="1.10.10.10">
    <property type="entry name" value="Winged helix-like DNA-binding domain superfamily/Winged helix DNA-binding domain"/>
    <property type="match status" value="1"/>
</dbReference>
<gene>
    <name evidence="6" type="ORF">BAU06_01480</name>
    <name evidence="7" type="ORF">BAU08_01470</name>
</gene>
<reference evidence="8 9" key="1">
    <citation type="submission" date="2016-06" db="EMBL/GenBank/DDBJ databases">
        <title>Complete genome sequences of Bordetella bronchialis and Bordetella flabilis.</title>
        <authorList>
            <person name="LiPuma J.J."/>
            <person name="Spilker T."/>
        </authorList>
    </citation>
    <scope>NUCLEOTIDE SEQUENCE [LARGE SCALE GENOMIC DNA]</scope>
    <source>
        <strain evidence="7 9">AU17976</strain>
        <strain evidence="6 8">AU3182</strain>
    </source>
</reference>
<dbReference type="OrthoDB" id="9814815at2"/>
<dbReference type="GO" id="GO:0003677">
    <property type="term" value="F:DNA binding"/>
    <property type="evidence" value="ECO:0007669"/>
    <property type="project" value="UniProtKB-KW"/>
</dbReference>
<dbReference type="GO" id="GO:0003700">
    <property type="term" value="F:DNA-binding transcription factor activity"/>
    <property type="evidence" value="ECO:0007669"/>
    <property type="project" value="InterPro"/>
</dbReference>
<keyword evidence="2" id="KW-0805">Transcription regulation</keyword>
<proteinExistence type="predicted"/>
<dbReference type="SUPFAM" id="SSF46785">
    <property type="entry name" value="Winged helix' DNA-binding domain"/>
    <property type="match status" value="1"/>
</dbReference>
<dbReference type="SUPFAM" id="SSF100950">
    <property type="entry name" value="NagB/RpiA/CoA transferase-like"/>
    <property type="match status" value="1"/>
</dbReference>
<protein>
    <recommendedName>
        <fullName evidence="5">HTH deoR-type domain-containing protein</fullName>
    </recommendedName>
</protein>
<dbReference type="AlphaFoldDB" id="A0A193FSA5"/>
<dbReference type="Pfam" id="PF08220">
    <property type="entry name" value="HTH_DeoR"/>
    <property type="match status" value="1"/>
</dbReference>
<dbReference type="InterPro" id="IPR037171">
    <property type="entry name" value="NagB/RpiA_transferase-like"/>
</dbReference>
<dbReference type="Gene3D" id="3.40.50.1360">
    <property type="match status" value="1"/>
</dbReference>
<accession>A0A193FSA5</accession>
<evidence type="ECO:0000259" key="5">
    <source>
        <dbReference type="PROSITE" id="PS51000"/>
    </source>
</evidence>
<evidence type="ECO:0000313" key="9">
    <source>
        <dbReference type="Proteomes" id="UP000092213"/>
    </source>
</evidence>
<evidence type="ECO:0000256" key="1">
    <source>
        <dbReference type="ARBA" id="ARBA00022491"/>
    </source>
</evidence>
<organism evidence="7 9">
    <name type="scientific">Bordetella bronchialis</name>
    <dbReference type="NCBI Taxonomy" id="463025"/>
    <lineage>
        <taxon>Bacteria</taxon>
        <taxon>Pseudomonadati</taxon>
        <taxon>Pseudomonadota</taxon>
        <taxon>Betaproteobacteria</taxon>
        <taxon>Burkholderiales</taxon>
        <taxon>Alcaligenaceae</taxon>
        <taxon>Bordetella</taxon>
    </lineage>
</organism>
<evidence type="ECO:0000256" key="3">
    <source>
        <dbReference type="ARBA" id="ARBA00023125"/>
    </source>
</evidence>
<dbReference type="InterPro" id="IPR036390">
    <property type="entry name" value="WH_DNA-bd_sf"/>
</dbReference>
<evidence type="ECO:0000313" key="8">
    <source>
        <dbReference type="Proteomes" id="UP000091897"/>
    </source>
</evidence>
<dbReference type="InterPro" id="IPR050313">
    <property type="entry name" value="Carb_Metab_HTH_regulators"/>
</dbReference>
<dbReference type="PANTHER" id="PTHR30363:SF4">
    <property type="entry name" value="GLYCEROL-3-PHOSPHATE REGULON REPRESSOR"/>
    <property type="match status" value="1"/>
</dbReference>
<keyword evidence="3" id="KW-0238">DNA-binding</keyword>
<dbReference type="PROSITE" id="PS51000">
    <property type="entry name" value="HTH_DEOR_2"/>
    <property type="match status" value="1"/>
</dbReference>
<dbReference type="InterPro" id="IPR036388">
    <property type="entry name" value="WH-like_DNA-bd_sf"/>
</dbReference>
<evidence type="ECO:0000256" key="4">
    <source>
        <dbReference type="ARBA" id="ARBA00023163"/>
    </source>
</evidence>
<sequence>MLQEERIARIQALLGAFVRMSTERLARELSVSRETVRRDILELEAQGALRRVHGGVVATAAHAEPPFAQRQHIRAREKRAIARAVLPMLAPGQVIMLDAGTTTGYLAEALCGLAGLTVITNSLGIAMTLARRAGTAESPRHEVILLGGTPHGDVPATYGSGTINEIRRYHADLALLSPVGLSATHGATSYAHDEAAVAQAMAAQAGERVLLADYSKVGVVSRVRYASPEDVNRIVTNAHADPGFEDEMRRWRRAGVELVLA</sequence>
<keyword evidence="1" id="KW-0678">Repressor</keyword>
<name>A0A193FSA5_9BORD</name>
<dbReference type="Proteomes" id="UP000092213">
    <property type="component" value="Chromosome"/>
</dbReference>